<gene>
    <name evidence="1" type="ORF">CVT26_008406</name>
</gene>
<proteinExistence type="predicted"/>
<organism evidence="1 2">
    <name type="scientific">Gymnopilus dilepis</name>
    <dbReference type="NCBI Taxonomy" id="231916"/>
    <lineage>
        <taxon>Eukaryota</taxon>
        <taxon>Fungi</taxon>
        <taxon>Dikarya</taxon>
        <taxon>Basidiomycota</taxon>
        <taxon>Agaricomycotina</taxon>
        <taxon>Agaricomycetes</taxon>
        <taxon>Agaricomycetidae</taxon>
        <taxon>Agaricales</taxon>
        <taxon>Agaricineae</taxon>
        <taxon>Hymenogastraceae</taxon>
        <taxon>Gymnopilus</taxon>
    </lineage>
</organism>
<protein>
    <submittedName>
        <fullName evidence="1">Uncharacterized protein</fullName>
    </submittedName>
</protein>
<accession>A0A409WNV4</accession>
<dbReference type="Proteomes" id="UP000284706">
    <property type="component" value="Unassembled WGS sequence"/>
</dbReference>
<evidence type="ECO:0000313" key="1">
    <source>
        <dbReference type="EMBL" id="PPQ80188.1"/>
    </source>
</evidence>
<dbReference type="InParanoid" id="A0A409WNV4"/>
<reference evidence="1 2" key="1">
    <citation type="journal article" date="2018" name="Evol. Lett.">
        <title>Horizontal gene cluster transfer increased hallucinogenic mushroom diversity.</title>
        <authorList>
            <person name="Reynolds H.T."/>
            <person name="Vijayakumar V."/>
            <person name="Gluck-Thaler E."/>
            <person name="Korotkin H.B."/>
            <person name="Matheny P.B."/>
            <person name="Slot J.C."/>
        </authorList>
    </citation>
    <scope>NUCLEOTIDE SEQUENCE [LARGE SCALE GENOMIC DNA]</scope>
    <source>
        <strain evidence="1 2">SRW20</strain>
    </source>
</reference>
<keyword evidence="2" id="KW-1185">Reference proteome</keyword>
<dbReference type="EMBL" id="NHYE01004965">
    <property type="protein sequence ID" value="PPQ80188.1"/>
    <property type="molecule type" value="Genomic_DNA"/>
</dbReference>
<name>A0A409WNV4_9AGAR</name>
<comment type="caution">
    <text evidence="1">The sequence shown here is derived from an EMBL/GenBank/DDBJ whole genome shotgun (WGS) entry which is preliminary data.</text>
</comment>
<evidence type="ECO:0000313" key="2">
    <source>
        <dbReference type="Proteomes" id="UP000284706"/>
    </source>
</evidence>
<sequence>MAEQAGNWAPPGRGKKDLTLHVLQWMSQTHLHSWVGYQVRRSLLLWNEERPEFGALSKIELVYEYMAVGDAQDSVEFGGMQGDRKSAEEGFRTGVIKWTDVKA</sequence>
<dbReference type="AlphaFoldDB" id="A0A409WNV4"/>